<protein>
    <recommendedName>
        <fullName evidence="4">DUF3127 domain-containing protein</fullName>
    </recommendedName>
</protein>
<feature type="compositionally biased region" description="Polar residues" evidence="1">
    <location>
        <begin position="169"/>
        <end position="180"/>
    </location>
</feature>
<dbReference type="EMBL" id="JAQMWT010000028">
    <property type="protein sequence ID" value="KAJ8613514.1"/>
    <property type="molecule type" value="Genomic_DNA"/>
</dbReference>
<sequence>MLALFCFRRTSGFVARQALTRITPSRAMAATGGSLSFDMAGKLKVIGDIQKFESGFFKRDIVLTTDELYPQDIKFDLLKEKADIISDFFVGDEVTVSFNIRGRKWDDRHFVNLVAWRIQHTKRPDWLKRGNEPSFLEASLEGEEGKVDQEEDDGPLPFPNPLDEGPSRAEQQPAPTTLPF</sequence>
<proteinExistence type="predicted"/>
<organism evidence="2 3">
    <name type="scientific">Chrysophaeum taylorii</name>
    <dbReference type="NCBI Taxonomy" id="2483200"/>
    <lineage>
        <taxon>Eukaryota</taxon>
        <taxon>Sar</taxon>
        <taxon>Stramenopiles</taxon>
        <taxon>Ochrophyta</taxon>
        <taxon>Pelagophyceae</taxon>
        <taxon>Pelagomonadales</taxon>
        <taxon>Pelagomonadaceae</taxon>
        <taxon>Chrysophaeum</taxon>
    </lineage>
</organism>
<dbReference type="InterPro" id="IPR021474">
    <property type="entry name" value="DUF3127"/>
</dbReference>
<name>A0AAD7UN71_9STRA</name>
<evidence type="ECO:0000313" key="2">
    <source>
        <dbReference type="EMBL" id="KAJ8613514.1"/>
    </source>
</evidence>
<accession>A0AAD7UN71</accession>
<reference evidence="2" key="1">
    <citation type="submission" date="2023-01" db="EMBL/GenBank/DDBJ databases">
        <title>Metagenome sequencing of chrysophaentin producing Chrysophaeum taylorii.</title>
        <authorList>
            <person name="Davison J."/>
            <person name="Bewley C."/>
        </authorList>
    </citation>
    <scope>NUCLEOTIDE SEQUENCE</scope>
    <source>
        <strain evidence="2">NIES-1699</strain>
    </source>
</reference>
<dbReference type="AlphaFoldDB" id="A0AAD7UN71"/>
<evidence type="ECO:0000313" key="3">
    <source>
        <dbReference type="Proteomes" id="UP001230188"/>
    </source>
</evidence>
<dbReference type="Proteomes" id="UP001230188">
    <property type="component" value="Unassembled WGS sequence"/>
</dbReference>
<evidence type="ECO:0000256" key="1">
    <source>
        <dbReference type="SAM" id="MobiDB-lite"/>
    </source>
</evidence>
<evidence type="ECO:0008006" key="4">
    <source>
        <dbReference type="Google" id="ProtNLM"/>
    </source>
</evidence>
<comment type="caution">
    <text evidence="2">The sequence shown here is derived from an EMBL/GenBank/DDBJ whole genome shotgun (WGS) entry which is preliminary data.</text>
</comment>
<gene>
    <name evidence="2" type="ORF">CTAYLR_002197</name>
</gene>
<keyword evidence="3" id="KW-1185">Reference proteome</keyword>
<feature type="region of interest" description="Disordered" evidence="1">
    <location>
        <begin position="138"/>
        <end position="180"/>
    </location>
</feature>
<dbReference type="Pfam" id="PF11325">
    <property type="entry name" value="DUF3127"/>
    <property type="match status" value="1"/>
</dbReference>